<dbReference type="eggNOG" id="COG0125">
    <property type="taxonomic scope" value="Bacteria"/>
</dbReference>
<evidence type="ECO:0000256" key="11">
    <source>
        <dbReference type="ARBA" id="ARBA00057735"/>
    </source>
</evidence>
<keyword evidence="7 12" id="KW-0418">Kinase</keyword>
<evidence type="ECO:0000256" key="5">
    <source>
        <dbReference type="ARBA" id="ARBA00022727"/>
    </source>
</evidence>
<reference evidence="14" key="1">
    <citation type="submission" date="2013-12" db="EMBL/GenBank/DDBJ databases">
        <authorList>
            <person name="Linke B."/>
        </authorList>
    </citation>
    <scope>NUCLEOTIDE SEQUENCE [LARGE SCALE GENOMIC DNA]</scope>
    <source>
        <strain evidence="14">CRIB-18</strain>
    </source>
</reference>
<dbReference type="GO" id="GO:0005829">
    <property type="term" value="C:cytosol"/>
    <property type="evidence" value="ECO:0007669"/>
    <property type="project" value="TreeGrafter"/>
</dbReference>
<comment type="similarity">
    <text evidence="1 12">Belongs to the thymidylate kinase family.</text>
</comment>
<dbReference type="Proteomes" id="UP000031552">
    <property type="component" value="Unassembled WGS sequence"/>
</dbReference>
<accession>A0A090D0G4</accession>
<evidence type="ECO:0000256" key="10">
    <source>
        <dbReference type="ARBA" id="ARBA00048743"/>
    </source>
</evidence>
<dbReference type="InterPro" id="IPR039430">
    <property type="entry name" value="Thymidylate_kin-like_dom"/>
</dbReference>
<dbReference type="Gene3D" id="3.40.50.300">
    <property type="entry name" value="P-loop containing nucleotide triphosphate hydrolases"/>
    <property type="match status" value="1"/>
</dbReference>
<dbReference type="EC" id="2.7.4.9" evidence="2 12"/>
<dbReference type="PANTHER" id="PTHR10344:SF4">
    <property type="entry name" value="UMP-CMP KINASE 2, MITOCHONDRIAL"/>
    <property type="match status" value="1"/>
</dbReference>
<dbReference type="GO" id="GO:0004798">
    <property type="term" value="F:dTMP kinase activity"/>
    <property type="evidence" value="ECO:0007669"/>
    <property type="project" value="UniProtKB-UniRule"/>
</dbReference>
<dbReference type="InterPro" id="IPR018095">
    <property type="entry name" value="Thymidylate_kin_CS"/>
</dbReference>
<evidence type="ECO:0000313" key="15">
    <source>
        <dbReference type="Proteomes" id="UP000031552"/>
    </source>
</evidence>
<evidence type="ECO:0000256" key="1">
    <source>
        <dbReference type="ARBA" id="ARBA00009776"/>
    </source>
</evidence>
<keyword evidence="8 12" id="KW-0067">ATP-binding</keyword>
<dbReference type="GO" id="GO:0006227">
    <property type="term" value="P:dUDP biosynthetic process"/>
    <property type="evidence" value="ECO:0007669"/>
    <property type="project" value="TreeGrafter"/>
</dbReference>
<name>A0A090D0G4_9BACT</name>
<dbReference type="InterPro" id="IPR018094">
    <property type="entry name" value="Thymidylate_kinase"/>
</dbReference>
<comment type="catalytic activity">
    <reaction evidence="10 12">
        <text>dTMP + ATP = dTDP + ADP</text>
        <dbReference type="Rhea" id="RHEA:13517"/>
        <dbReference type="ChEBI" id="CHEBI:30616"/>
        <dbReference type="ChEBI" id="CHEBI:58369"/>
        <dbReference type="ChEBI" id="CHEBI:63528"/>
        <dbReference type="ChEBI" id="CHEBI:456216"/>
        <dbReference type="EC" id="2.7.4.9"/>
    </reaction>
</comment>
<dbReference type="EMBL" id="CCEJ010000012">
    <property type="protein sequence ID" value="CDR35027.1"/>
    <property type="molecule type" value="Genomic_DNA"/>
</dbReference>
<comment type="caution">
    <text evidence="14">The sequence shown here is derived from an EMBL/GenBank/DDBJ whole genome shotgun (WGS) entry which is preliminary data.</text>
</comment>
<dbReference type="GO" id="GO:0006235">
    <property type="term" value="P:dTTP biosynthetic process"/>
    <property type="evidence" value="ECO:0007669"/>
    <property type="project" value="UniProtKB-UniRule"/>
</dbReference>
<evidence type="ECO:0000256" key="12">
    <source>
        <dbReference type="HAMAP-Rule" id="MF_00165"/>
    </source>
</evidence>
<evidence type="ECO:0000256" key="4">
    <source>
        <dbReference type="ARBA" id="ARBA00022679"/>
    </source>
</evidence>
<organism evidence="14 15">
    <name type="scientific">Candidatus Criblamydia sequanensis CRIB-18</name>
    <dbReference type="NCBI Taxonomy" id="1437425"/>
    <lineage>
        <taxon>Bacteria</taxon>
        <taxon>Pseudomonadati</taxon>
        <taxon>Chlamydiota</taxon>
        <taxon>Chlamydiia</taxon>
        <taxon>Parachlamydiales</taxon>
        <taxon>Candidatus Criblamydiaceae</taxon>
        <taxon>Candidatus Criblamydia</taxon>
    </lineage>
</organism>
<feature type="binding site" evidence="12">
    <location>
        <begin position="12"/>
        <end position="19"/>
    </location>
    <ligand>
        <name>ATP</name>
        <dbReference type="ChEBI" id="CHEBI:30616"/>
    </ligand>
</feature>
<keyword evidence="4 12" id="KW-0808">Transferase</keyword>
<dbReference type="NCBIfam" id="TIGR00041">
    <property type="entry name" value="DTMP_kinase"/>
    <property type="match status" value="1"/>
</dbReference>
<feature type="domain" description="Thymidylate kinase-like" evidence="13">
    <location>
        <begin position="10"/>
        <end position="202"/>
    </location>
</feature>
<evidence type="ECO:0000256" key="9">
    <source>
        <dbReference type="ARBA" id="ARBA00029962"/>
    </source>
</evidence>
<reference evidence="14" key="2">
    <citation type="submission" date="2014-09" db="EMBL/GenBank/DDBJ databases">
        <title>Criblamydia sequanensis harbors a mega-plasmid encoding arsenite resistance.</title>
        <authorList>
            <person name="Bertelli C."/>
            <person name="Goesmann A."/>
            <person name="Greub G."/>
        </authorList>
    </citation>
    <scope>NUCLEOTIDE SEQUENCE [LARGE SCALE GENOMIC DNA]</scope>
    <source>
        <strain evidence="14">CRIB-18</strain>
    </source>
</reference>
<dbReference type="OrthoDB" id="9774907at2"/>
<keyword evidence="15" id="KW-1185">Reference proteome</keyword>
<keyword evidence="5 12" id="KW-0545">Nucleotide biosynthesis</keyword>
<evidence type="ECO:0000256" key="7">
    <source>
        <dbReference type="ARBA" id="ARBA00022777"/>
    </source>
</evidence>
<sequence length="216" mass="24182">MNFPGRFITIEGGEGSGKSTLIAELNRFLTNSGYSVLVTREPGGTVFGEKVRELLLEEKKDLRVGLLAELFLFLASRSQHIEEVIKPALISGRVVLCDRFNDSTIAYQGIARGLGRELVEDQCHLACQGVFPDLTLFLDLDPELGLKRRELAEGKPSEKDRIENAGLFFHESVRKALLFLAEENADRIHVIDASFPKEVVLEKSLRILQPFLKRTS</sequence>
<dbReference type="PROSITE" id="PS01331">
    <property type="entry name" value="THYMIDYLATE_KINASE"/>
    <property type="match status" value="1"/>
</dbReference>
<evidence type="ECO:0000256" key="8">
    <source>
        <dbReference type="ARBA" id="ARBA00022840"/>
    </source>
</evidence>
<evidence type="ECO:0000256" key="3">
    <source>
        <dbReference type="ARBA" id="ARBA00017144"/>
    </source>
</evidence>
<dbReference type="PANTHER" id="PTHR10344">
    <property type="entry name" value="THYMIDYLATE KINASE"/>
    <property type="match status" value="1"/>
</dbReference>
<dbReference type="InterPro" id="IPR027417">
    <property type="entry name" value="P-loop_NTPase"/>
</dbReference>
<dbReference type="AlphaFoldDB" id="A0A090D0G4"/>
<proteinExistence type="inferred from homology"/>
<dbReference type="STRING" id="1437425.CSEC_2221"/>
<evidence type="ECO:0000259" key="13">
    <source>
        <dbReference type="Pfam" id="PF02223"/>
    </source>
</evidence>
<protein>
    <recommendedName>
        <fullName evidence="3 12">Thymidylate kinase</fullName>
        <ecNumber evidence="2 12">2.7.4.9</ecNumber>
    </recommendedName>
    <alternativeName>
        <fullName evidence="9 12">dTMP kinase</fullName>
    </alternativeName>
</protein>
<comment type="function">
    <text evidence="11 12">Phosphorylation of dTMP to form dTDP in both de novo and salvage pathways of dTTP synthesis.</text>
</comment>
<evidence type="ECO:0000256" key="6">
    <source>
        <dbReference type="ARBA" id="ARBA00022741"/>
    </source>
</evidence>
<dbReference type="Pfam" id="PF02223">
    <property type="entry name" value="Thymidylate_kin"/>
    <property type="match status" value="1"/>
</dbReference>
<dbReference type="FunFam" id="3.40.50.300:FF:000225">
    <property type="entry name" value="Thymidylate kinase"/>
    <property type="match status" value="1"/>
</dbReference>
<gene>
    <name evidence="12 14" type="primary">tmk</name>
    <name evidence="14" type="ORF">CSEC_2221</name>
</gene>
<dbReference type="HAMAP" id="MF_00165">
    <property type="entry name" value="Thymidylate_kinase"/>
    <property type="match status" value="1"/>
</dbReference>
<keyword evidence="6 12" id="KW-0547">Nucleotide-binding</keyword>
<dbReference type="SUPFAM" id="SSF52540">
    <property type="entry name" value="P-loop containing nucleoside triphosphate hydrolases"/>
    <property type="match status" value="1"/>
</dbReference>
<dbReference type="RefSeq" id="WP_041018585.1">
    <property type="nucleotide sequence ID" value="NZ_CCEJ010000012.1"/>
</dbReference>
<evidence type="ECO:0000313" key="14">
    <source>
        <dbReference type="EMBL" id="CDR35027.1"/>
    </source>
</evidence>
<evidence type="ECO:0000256" key="2">
    <source>
        <dbReference type="ARBA" id="ARBA00012980"/>
    </source>
</evidence>
<dbReference type="CDD" id="cd01672">
    <property type="entry name" value="TMPK"/>
    <property type="match status" value="1"/>
</dbReference>
<dbReference type="GO" id="GO:0005524">
    <property type="term" value="F:ATP binding"/>
    <property type="evidence" value="ECO:0007669"/>
    <property type="project" value="UniProtKB-UniRule"/>
</dbReference>
<dbReference type="GO" id="GO:0006233">
    <property type="term" value="P:dTDP biosynthetic process"/>
    <property type="evidence" value="ECO:0007669"/>
    <property type="project" value="InterPro"/>
</dbReference>